<dbReference type="AlphaFoldDB" id="B8GQD3"/>
<sequence length="135" mass="15455">MREGREGKLELVGHQVIDASMRVHTRLGPGLLEGAYETCLALELQKRGLSVERQRVIPFVYDGHQIENAYRMDLLIEEMVVVEVKSVDRLNDLHLAQLLSYLRLGQFALGYLLNFNVQHMKQGIRRVVNSRATVI</sequence>
<gene>
    <name evidence="1" type="ordered locus">Tgr7_1242</name>
</gene>
<protein>
    <recommendedName>
        <fullName evidence="3">GxxExxY protein</fullName>
    </recommendedName>
</protein>
<dbReference type="Pfam" id="PF13366">
    <property type="entry name" value="PDDEXK_3"/>
    <property type="match status" value="1"/>
</dbReference>
<dbReference type="EMBL" id="CP001339">
    <property type="protein sequence ID" value="ACL72328.1"/>
    <property type="molecule type" value="Genomic_DNA"/>
</dbReference>
<dbReference type="Proteomes" id="UP000002383">
    <property type="component" value="Chromosome"/>
</dbReference>
<dbReference type="KEGG" id="tgr:Tgr7_1242"/>
<proteinExistence type="predicted"/>
<reference evidence="1 2" key="1">
    <citation type="journal article" date="2011" name="Stand. Genomic Sci.">
        <title>Complete genome sequence of 'Thioalkalivibrio sulfidophilus' HL-EbGr7.</title>
        <authorList>
            <person name="Muyzer G."/>
            <person name="Sorokin D.Y."/>
            <person name="Mavromatis K."/>
            <person name="Lapidus A."/>
            <person name="Clum A."/>
            <person name="Ivanova N."/>
            <person name="Pati A."/>
            <person name="d'Haeseleer P."/>
            <person name="Woyke T."/>
            <person name="Kyrpides N.C."/>
        </authorList>
    </citation>
    <scope>NUCLEOTIDE SEQUENCE [LARGE SCALE GENOMIC DNA]</scope>
    <source>
        <strain evidence="1 2">HL-EbGR7</strain>
    </source>
</reference>
<dbReference type="eggNOG" id="COG0614">
    <property type="taxonomic scope" value="Bacteria"/>
</dbReference>
<organism evidence="1 2">
    <name type="scientific">Thioalkalivibrio sulfidiphilus (strain HL-EbGR7)</name>
    <dbReference type="NCBI Taxonomy" id="396588"/>
    <lineage>
        <taxon>Bacteria</taxon>
        <taxon>Pseudomonadati</taxon>
        <taxon>Pseudomonadota</taxon>
        <taxon>Gammaproteobacteria</taxon>
        <taxon>Chromatiales</taxon>
        <taxon>Ectothiorhodospiraceae</taxon>
        <taxon>Thioalkalivibrio</taxon>
    </lineage>
</organism>
<dbReference type="InterPro" id="IPR026350">
    <property type="entry name" value="GxxExxY"/>
</dbReference>
<dbReference type="RefSeq" id="WP_012637811.1">
    <property type="nucleotide sequence ID" value="NC_011901.1"/>
</dbReference>
<dbReference type="OrthoDB" id="9806869at2"/>
<dbReference type="NCBIfam" id="TIGR04256">
    <property type="entry name" value="GxxExxY"/>
    <property type="match status" value="1"/>
</dbReference>
<dbReference type="HOGENOM" id="CLU_134960_1_0_6"/>
<name>B8GQD3_THISH</name>
<accession>B8GQD3</accession>
<dbReference type="STRING" id="396588.Tgr7_1242"/>
<keyword evidence="2" id="KW-1185">Reference proteome</keyword>
<evidence type="ECO:0000313" key="2">
    <source>
        <dbReference type="Proteomes" id="UP000002383"/>
    </source>
</evidence>
<evidence type="ECO:0008006" key="3">
    <source>
        <dbReference type="Google" id="ProtNLM"/>
    </source>
</evidence>
<evidence type="ECO:0000313" key="1">
    <source>
        <dbReference type="EMBL" id="ACL72328.1"/>
    </source>
</evidence>